<dbReference type="EMBL" id="GBRH01183983">
    <property type="protein sequence ID" value="JAE13913.1"/>
    <property type="molecule type" value="Transcribed_RNA"/>
</dbReference>
<protein>
    <submittedName>
        <fullName evidence="1">Uncharacterized protein</fullName>
    </submittedName>
</protein>
<reference evidence="1" key="1">
    <citation type="submission" date="2014-09" db="EMBL/GenBank/DDBJ databases">
        <authorList>
            <person name="Magalhaes I.L.F."/>
            <person name="Oliveira U."/>
            <person name="Santos F.R."/>
            <person name="Vidigal T.H.D.A."/>
            <person name="Brescovit A.D."/>
            <person name="Santos A.J."/>
        </authorList>
    </citation>
    <scope>NUCLEOTIDE SEQUENCE</scope>
    <source>
        <tissue evidence="1">Shoot tissue taken approximately 20 cm above the soil surface</tissue>
    </source>
</reference>
<reference evidence="1" key="2">
    <citation type="journal article" date="2015" name="Data Brief">
        <title>Shoot transcriptome of the giant reed, Arundo donax.</title>
        <authorList>
            <person name="Barrero R.A."/>
            <person name="Guerrero F.D."/>
            <person name="Moolhuijzen P."/>
            <person name="Goolsby J.A."/>
            <person name="Tidwell J."/>
            <person name="Bellgard S.E."/>
            <person name="Bellgard M.I."/>
        </authorList>
    </citation>
    <scope>NUCLEOTIDE SEQUENCE</scope>
    <source>
        <tissue evidence="1">Shoot tissue taken approximately 20 cm above the soil surface</tissue>
    </source>
</reference>
<proteinExistence type="predicted"/>
<dbReference type="AlphaFoldDB" id="A0A0A9FZX1"/>
<sequence length="17" mass="2033">MAKYSGDYLTLFCYTEK</sequence>
<name>A0A0A9FZX1_ARUDO</name>
<organism evidence="1">
    <name type="scientific">Arundo donax</name>
    <name type="common">Giant reed</name>
    <name type="synonym">Donax arundinaceus</name>
    <dbReference type="NCBI Taxonomy" id="35708"/>
    <lineage>
        <taxon>Eukaryota</taxon>
        <taxon>Viridiplantae</taxon>
        <taxon>Streptophyta</taxon>
        <taxon>Embryophyta</taxon>
        <taxon>Tracheophyta</taxon>
        <taxon>Spermatophyta</taxon>
        <taxon>Magnoliopsida</taxon>
        <taxon>Liliopsida</taxon>
        <taxon>Poales</taxon>
        <taxon>Poaceae</taxon>
        <taxon>PACMAD clade</taxon>
        <taxon>Arundinoideae</taxon>
        <taxon>Arundineae</taxon>
        <taxon>Arundo</taxon>
    </lineage>
</organism>
<evidence type="ECO:0000313" key="1">
    <source>
        <dbReference type="EMBL" id="JAE13913.1"/>
    </source>
</evidence>
<accession>A0A0A9FZX1</accession>